<feature type="transmembrane region" description="Helical" evidence="4">
    <location>
        <begin position="1021"/>
        <end position="1042"/>
    </location>
</feature>
<comment type="caution">
    <text evidence="6">The sequence shown here is derived from an EMBL/GenBank/DDBJ whole genome shotgun (WGS) entry which is preliminary data.</text>
</comment>
<feature type="region of interest" description="Disordered" evidence="3">
    <location>
        <begin position="311"/>
        <end position="342"/>
    </location>
</feature>
<feature type="transmembrane region" description="Helical" evidence="4">
    <location>
        <begin position="916"/>
        <end position="934"/>
    </location>
</feature>
<feature type="compositionally biased region" description="Low complexity" evidence="3">
    <location>
        <begin position="321"/>
        <end position="330"/>
    </location>
</feature>
<protein>
    <submittedName>
        <fullName evidence="6">Patatin</fullName>
    </submittedName>
</protein>
<dbReference type="InterPro" id="IPR002641">
    <property type="entry name" value="PNPLA_dom"/>
</dbReference>
<feature type="short sequence motif" description="GXSXG" evidence="2">
    <location>
        <begin position="101"/>
        <end position="105"/>
    </location>
</feature>
<feature type="region of interest" description="Disordered" evidence="3">
    <location>
        <begin position="1"/>
        <end position="31"/>
    </location>
</feature>
<feature type="transmembrane region" description="Helical" evidence="4">
    <location>
        <begin position="971"/>
        <end position="988"/>
    </location>
</feature>
<dbReference type="InterPro" id="IPR019894">
    <property type="entry name" value="Patatin-related_protein"/>
</dbReference>
<evidence type="ECO:0000313" key="6">
    <source>
        <dbReference type="EMBL" id="OHV38355.1"/>
    </source>
</evidence>
<comment type="caution">
    <text evidence="2">Lacks conserved residue(s) required for the propagation of feature annotation.</text>
</comment>
<feature type="compositionally biased region" description="Basic and acidic residues" evidence="3">
    <location>
        <begin position="17"/>
        <end position="28"/>
    </location>
</feature>
<evidence type="ECO:0000256" key="3">
    <source>
        <dbReference type="SAM" id="MobiDB-lite"/>
    </source>
</evidence>
<feature type="domain" description="PNPLA" evidence="5">
    <location>
        <begin position="39"/>
        <end position="289"/>
    </location>
</feature>
<dbReference type="GO" id="GO:0016042">
    <property type="term" value="P:lipid catabolic process"/>
    <property type="evidence" value="ECO:0007669"/>
    <property type="project" value="UniProtKB-UniRule"/>
</dbReference>
<name>A0A1S1QYL7_9ACTN</name>
<dbReference type="Gene3D" id="3.40.1090.10">
    <property type="entry name" value="Cytosolic phospholipase A2 catalytic domain"/>
    <property type="match status" value="1"/>
</dbReference>
<dbReference type="NCBIfam" id="TIGR03607">
    <property type="entry name" value="patatin-like protein"/>
    <property type="match status" value="1"/>
</dbReference>
<feature type="transmembrane region" description="Helical" evidence="4">
    <location>
        <begin position="1062"/>
        <end position="1083"/>
    </location>
</feature>
<dbReference type="SUPFAM" id="SSF52151">
    <property type="entry name" value="FabD/lysophospholipase-like"/>
    <property type="match status" value="1"/>
</dbReference>
<dbReference type="InterPro" id="IPR016035">
    <property type="entry name" value="Acyl_Trfase/lysoPLipase"/>
</dbReference>
<keyword evidence="7" id="KW-1185">Reference proteome</keyword>
<dbReference type="InterPro" id="IPR024282">
    <property type="entry name" value="DUF3376"/>
</dbReference>
<keyword evidence="4" id="KW-1133">Transmembrane helix</keyword>
<feature type="compositionally biased region" description="Low complexity" evidence="3">
    <location>
        <begin position="1"/>
        <end position="15"/>
    </location>
</feature>
<sequence>MTEGGARATAGAGEPDGPDRPDSPDGPRDGATQDIRLAIVMTGGASLAVWMGGVAREINLATAARSGHARGWSATDAVVAGRWAALLAALDVEISVDVLAGASAGGINVALLGYANAHDTDLGPLHDLWITLGSLRELMRRPDGRRFPSLLRGDEILLPALRRGLHSIAPRAGTARTIRPTSVFITTTILGGESSRWSDDLGGIIRDRDHRGLFVFGEDDLTDPEAAARLALAARASAAFPGAFEPAYVPVRNSPDADHPDMADYVNAAGDFYGSDGGILVNRPIGPAIQEVFERPARGRQVRRVLAYVVPAPNPPEDAPENPAGNPAADHGPGQRPGLPSATETLLGALDAALNQSISVDLRRIREHNEAVRGLRATRRALFRLAPAGGPRLTDQDIYEAYRGREAERAADAVVEVFDRIVVDAAAGPAPLDTVPADAAELLATAGGRMELRVAAVRAALAQFPDELPGQADTGELWRLGRPAVDAAKGILIAMINEGYVLATDPRDRRALAHLARGIHGAVVAPREQAGAHLLPLPSTPANRGAFTIVRHTLRDLAGAPSDAVVAEAARRWLRGVGDAETSQTDLTLAWTTLGSLTENLRDLLGRIVARSPARVLGRSPAAAASSRPAMPTAPTALLASAALLTQRPRTHPNGLSLAARRRVAARTLDDFVRYLPPRRGGAALALLDLHLVTRTLTGAEIVDQPVELVQVSADVRCDLDPGRATAARKLTGLQLGNFGAFAKSSWRANDWMWGRLDGAAWLVRILLDPRRLAWLRDTAGGRPSSTADEARWLTDFVDQLATIAAVPAPGPVLAELAWLDDPDAPVPAALPETAAWVAAGIQREIAAAELVSVATAVRADIDGAGASPAPNRTFLDAVAEHSEAGGDRVDPAATDAVLRTCRVADERLTDRANSAILVAAVAQTLAVLTAWLASLRALPRPLRPAVAAARTVTRLAHAAVDNLARRRYRVTITTGAVLFLAGLAGAVTQAGLLGGLGLLVTAVGLLMIGVTSWRTLTGGLTVAGVGGLAVLAAAGLIPAAGDRLFPWLRDDAVPYLADHPWAWAAVFTLLVLPPLWSLADLLRPRRRR</sequence>
<feature type="transmembrane region" description="Helical" evidence="4">
    <location>
        <begin position="994"/>
        <end position="1014"/>
    </location>
</feature>
<evidence type="ECO:0000259" key="5">
    <source>
        <dbReference type="PROSITE" id="PS51635"/>
    </source>
</evidence>
<dbReference type="PROSITE" id="PS51635">
    <property type="entry name" value="PNPLA"/>
    <property type="match status" value="1"/>
</dbReference>
<dbReference type="Proteomes" id="UP000179627">
    <property type="component" value="Unassembled WGS sequence"/>
</dbReference>
<reference evidence="7" key="1">
    <citation type="submission" date="2016-07" db="EMBL/GenBank/DDBJ databases">
        <title>Sequence Frankia sp. strain CcI1.17.</title>
        <authorList>
            <person name="Ghodhbane-Gtari F."/>
            <person name="Swanson E."/>
            <person name="Gueddou A."/>
            <person name="Morris K."/>
            <person name="Hezbri K."/>
            <person name="Ktari A."/>
            <person name="Nouioui I."/>
            <person name="Abebe-Akele F."/>
            <person name="Simpson S."/>
            <person name="Thomas K."/>
            <person name="Gtari M."/>
            <person name="Tisa L.S."/>
            <person name="Hurst S."/>
        </authorList>
    </citation>
    <scope>NUCLEOTIDE SEQUENCE [LARGE SCALE GENOMIC DNA]</scope>
    <source>
        <strain evidence="7">Cc1.17</strain>
    </source>
</reference>
<evidence type="ECO:0000256" key="4">
    <source>
        <dbReference type="SAM" id="Phobius"/>
    </source>
</evidence>
<dbReference type="EMBL" id="MBLM01000109">
    <property type="protein sequence ID" value="OHV38355.1"/>
    <property type="molecule type" value="Genomic_DNA"/>
</dbReference>
<keyword evidence="2" id="KW-0378">Hydrolase</keyword>
<feature type="active site" description="Proton acceptor" evidence="2">
    <location>
        <position position="276"/>
    </location>
</feature>
<keyword evidence="4" id="KW-0472">Membrane</keyword>
<keyword evidence="4" id="KW-0812">Transmembrane</keyword>
<evidence type="ECO:0000256" key="2">
    <source>
        <dbReference type="PROSITE-ProRule" id="PRU01161"/>
    </source>
</evidence>
<keyword evidence="2" id="KW-0442">Lipid degradation</keyword>
<feature type="active site" description="Nucleophile" evidence="2">
    <location>
        <position position="103"/>
    </location>
</feature>
<organism evidence="6 7">
    <name type="scientific">Parafrankia colletiae</name>
    <dbReference type="NCBI Taxonomy" id="573497"/>
    <lineage>
        <taxon>Bacteria</taxon>
        <taxon>Bacillati</taxon>
        <taxon>Actinomycetota</taxon>
        <taxon>Actinomycetes</taxon>
        <taxon>Frankiales</taxon>
        <taxon>Frankiaceae</taxon>
        <taxon>Parafrankia</taxon>
    </lineage>
</organism>
<evidence type="ECO:0000256" key="1">
    <source>
        <dbReference type="ARBA" id="ARBA00023098"/>
    </source>
</evidence>
<proteinExistence type="predicted"/>
<gene>
    <name evidence="6" type="ORF">CC117_15555</name>
</gene>
<dbReference type="Pfam" id="PF01734">
    <property type="entry name" value="Patatin"/>
    <property type="match status" value="1"/>
</dbReference>
<accession>A0A1S1QYL7</accession>
<feature type="short sequence motif" description="DGA/G" evidence="2">
    <location>
        <begin position="276"/>
        <end position="278"/>
    </location>
</feature>
<dbReference type="Pfam" id="PF11856">
    <property type="entry name" value="DUF3376"/>
    <property type="match status" value="1"/>
</dbReference>
<dbReference type="OrthoDB" id="8728704at2"/>
<dbReference type="AlphaFoldDB" id="A0A1S1QYL7"/>
<dbReference type="GO" id="GO:0016787">
    <property type="term" value="F:hydrolase activity"/>
    <property type="evidence" value="ECO:0007669"/>
    <property type="project" value="UniProtKB-UniRule"/>
</dbReference>
<keyword evidence="1 2" id="KW-0443">Lipid metabolism</keyword>
<evidence type="ECO:0000313" key="7">
    <source>
        <dbReference type="Proteomes" id="UP000179627"/>
    </source>
</evidence>